<dbReference type="InterPro" id="IPR057326">
    <property type="entry name" value="KR_dom"/>
</dbReference>
<dbReference type="Proteomes" id="UP001255416">
    <property type="component" value="Unassembled WGS sequence"/>
</dbReference>
<organism evidence="4 5">
    <name type="scientific">Sedimentitalea todarodis</name>
    <dbReference type="NCBI Taxonomy" id="1631240"/>
    <lineage>
        <taxon>Bacteria</taxon>
        <taxon>Pseudomonadati</taxon>
        <taxon>Pseudomonadota</taxon>
        <taxon>Alphaproteobacteria</taxon>
        <taxon>Rhodobacterales</taxon>
        <taxon>Paracoccaceae</taxon>
        <taxon>Sedimentitalea</taxon>
    </lineage>
</organism>
<dbReference type="Gene3D" id="3.40.50.720">
    <property type="entry name" value="NAD(P)-binding Rossmann-like Domain"/>
    <property type="match status" value="1"/>
</dbReference>
<evidence type="ECO:0000259" key="3">
    <source>
        <dbReference type="SMART" id="SM00822"/>
    </source>
</evidence>
<dbReference type="EMBL" id="JASMWN010000006">
    <property type="protein sequence ID" value="MDU9004216.1"/>
    <property type="molecule type" value="Genomic_DNA"/>
</dbReference>
<dbReference type="Pfam" id="PF13561">
    <property type="entry name" value="adh_short_C2"/>
    <property type="match status" value="1"/>
</dbReference>
<gene>
    <name evidence="4" type="ORF">QO231_10160</name>
</gene>
<reference evidence="5" key="1">
    <citation type="submission" date="2023-05" db="EMBL/GenBank/DDBJ databases">
        <title>Sedimentitalea sp. nov. JM2-8.</title>
        <authorList>
            <person name="Huang J."/>
        </authorList>
    </citation>
    <scope>NUCLEOTIDE SEQUENCE [LARGE SCALE GENOMIC DNA]</scope>
    <source>
        <strain evidence="5">KHS03</strain>
    </source>
</reference>
<dbReference type="InterPro" id="IPR036291">
    <property type="entry name" value="NAD(P)-bd_dom_sf"/>
</dbReference>
<dbReference type="RefSeq" id="WP_316775741.1">
    <property type="nucleotide sequence ID" value="NZ_JASMWN010000006.1"/>
</dbReference>
<dbReference type="CDD" id="cd05233">
    <property type="entry name" value="SDR_c"/>
    <property type="match status" value="1"/>
</dbReference>
<dbReference type="SMART" id="SM00822">
    <property type="entry name" value="PKS_KR"/>
    <property type="match status" value="1"/>
</dbReference>
<dbReference type="PANTHER" id="PTHR43639">
    <property type="entry name" value="OXIDOREDUCTASE, SHORT-CHAIN DEHYDROGENASE/REDUCTASE FAMILY (AFU_ORTHOLOGUE AFUA_5G02870)"/>
    <property type="match status" value="1"/>
</dbReference>
<evidence type="ECO:0000256" key="2">
    <source>
        <dbReference type="ARBA" id="ARBA00023002"/>
    </source>
</evidence>
<dbReference type="GO" id="GO:0016491">
    <property type="term" value="F:oxidoreductase activity"/>
    <property type="evidence" value="ECO:0007669"/>
    <property type="project" value="UniProtKB-KW"/>
</dbReference>
<feature type="domain" description="Ketoreductase" evidence="3">
    <location>
        <begin position="23"/>
        <end position="201"/>
    </location>
</feature>
<evidence type="ECO:0000313" key="4">
    <source>
        <dbReference type="EMBL" id="MDU9004216.1"/>
    </source>
</evidence>
<comment type="caution">
    <text evidence="4">The sequence shown here is derived from an EMBL/GenBank/DDBJ whole genome shotgun (WGS) entry which is preliminary data.</text>
</comment>
<evidence type="ECO:0000313" key="5">
    <source>
        <dbReference type="Proteomes" id="UP001255416"/>
    </source>
</evidence>
<sequence>MTPPSDIARQSSACGQYSDLAGKTVFVTGGGSGIGAAVTRGFVAQGARVAFVQRSDATAFCDDIRDQFGAAPLFLPCDITDTRALKAAMKQTAEQLGPIDILVNNAANDQRHRTEEVDEAFWDWSMAINLKSYFFAAQAAIAQMKPNGGGTIINFSSVSYMAGMKGFPAYTSSNAAIVSLTQSLAREFGRDGIRANAVAPGMVVTPRQMELWLTEESKSKQLENQCLPEALVPDDIVGSVLFLASGASRMMTGQTLIVDGGFIARG</sequence>
<comment type="similarity">
    <text evidence="1">Belongs to the short-chain dehydrogenases/reductases (SDR) family.</text>
</comment>
<dbReference type="InterPro" id="IPR002347">
    <property type="entry name" value="SDR_fam"/>
</dbReference>
<proteinExistence type="inferred from homology"/>
<dbReference type="SUPFAM" id="SSF51735">
    <property type="entry name" value="NAD(P)-binding Rossmann-fold domains"/>
    <property type="match status" value="1"/>
</dbReference>
<evidence type="ECO:0000256" key="1">
    <source>
        <dbReference type="ARBA" id="ARBA00006484"/>
    </source>
</evidence>
<dbReference type="PANTHER" id="PTHR43639:SF1">
    <property type="entry name" value="SHORT-CHAIN DEHYDROGENASE_REDUCTASE FAMILY PROTEIN"/>
    <property type="match status" value="1"/>
</dbReference>
<accession>A0ABU3VDH0</accession>
<dbReference type="PRINTS" id="PR00081">
    <property type="entry name" value="GDHRDH"/>
</dbReference>
<dbReference type="EC" id="1.-.-.-" evidence="4"/>
<keyword evidence="2 4" id="KW-0560">Oxidoreductase</keyword>
<keyword evidence="5" id="KW-1185">Reference proteome</keyword>
<dbReference type="PRINTS" id="PR00080">
    <property type="entry name" value="SDRFAMILY"/>
</dbReference>
<name>A0ABU3VDH0_9RHOB</name>
<protein>
    <submittedName>
        <fullName evidence="4">SDR family oxidoreductase</fullName>
        <ecNumber evidence="4">1.-.-.-</ecNumber>
    </submittedName>
</protein>